<gene>
    <name evidence="1" type="ORF">FHW14_003699</name>
</gene>
<reference evidence="1 2" key="1">
    <citation type="submission" date="2020-08" db="EMBL/GenBank/DDBJ databases">
        <title>Genomic Encyclopedia of Type Strains, Phase IV (KMG-V): Genome sequencing to study the core and pangenomes of soil and plant-associated prokaryotes.</title>
        <authorList>
            <person name="Whitman W."/>
        </authorList>
    </citation>
    <scope>NUCLEOTIDE SEQUENCE [LARGE SCALE GENOMIC DNA]</scope>
    <source>
        <strain evidence="1 2">B3ACCR2</strain>
    </source>
</reference>
<dbReference type="RefSeq" id="WP_184511448.1">
    <property type="nucleotide sequence ID" value="NZ_JACHVT010000014.1"/>
</dbReference>
<dbReference type="Proteomes" id="UP000590811">
    <property type="component" value="Unassembled WGS sequence"/>
</dbReference>
<proteinExistence type="predicted"/>
<accession>A0A839Q2E6</accession>
<dbReference type="AlphaFoldDB" id="A0A839Q2E6"/>
<dbReference type="EMBL" id="JACHVT010000014">
    <property type="protein sequence ID" value="MBB2988505.1"/>
    <property type="molecule type" value="Genomic_DNA"/>
</dbReference>
<comment type="caution">
    <text evidence="1">The sequence shown here is derived from an EMBL/GenBank/DDBJ whole genome shotgun (WGS) entry which is preliminary data.</text>
</comment>
<sequence length="112" mass="12546">MDGHWAIQLSSKRDGIVDKKQTAETGSHTFRYPDILDEYEALKARFPDVNVVLIRGSAISSKPGNISLYVTIADPGGLTTRDEVLTWCKGRFPNLGKDARLNVCYPRKLEHD</sequence>
<evidence type="ECO:0000313" key="1">
    <source>
        <dbReference type="EMBL" id="MBB2988505.1"/>
    </source>
</evidence>
<protein>
    <submittedName>
        <fullName evidence="1">Uncharacterized protein</fullName>
    </submittedName>
</protein>
<name>A0A839Q2E6_9MICO</name>
<organism evidence="1 2">
    <name type="scientific">Terracoccus luteus</name>
    <dbReference type="NCBI Taxonomy" id="53356"/>
    <lineage>
        <taxon>Bacteria</taxon>
        <taxon>Bacillati</taxon>
        <taxon>Actinomycetota</taxon>
        <taxon>Actinomycetes</taxon>
        <taxon>Micrococcales</taxon>
        <taxon>Intrasporangiaceae</taxon>
        <taxon>Terracoccus</taxon>
    </lineage>
</organism>
<evidence type="ECO:0000313" key="2">
    <source>
        <dbReference type="Proteomes" id="UP000590811"/>
    </source>
</evidence>